<feature type="transmembrane region" description="Helical" evidence="1">
    <location>
        <begin position="231"/>
        <end position="257"/>
    </location>
</feature>
<dbReference type="GO" id="GO:0004175">
    <property type="term" value="F:endopeptidase activity"/>
    <property type="evidence" value="ECO:0007669"/>
    <property type="project" value="UniProtKB-ARBA"/>
</dbReference>
<dbReference type="GO" id="GO:0008237">
    <property type="term" value="F:metallopeptidase activity"/>
    <property type="evidence" value="ECO:0007669"/>
    <property type="project" value="UniProtKB-KW"/>
</dbReference>
<reference evidence="4" key="1">
    <citation type="submission" date="2017-07" db="EMBL/GenBank/DDBJ databases">
        <title>Draft genome sequence of Effusibacillus lacus strain skLN1.</title>
        <authorList>
            <person name="Watanabe M."/>
            <person name="Kojima H."/>
            <person name="Fukui M."/>
        </authorList>
    </citation>
    <scope>NUCLEOTIDE SEQUENCE [LARGE SCALE GENOMIC DNA]</scope>
    <source>
        <strain evidence="4">skLN1</strain>
    </source>
</reference>
<name>A0A292YU52_9BACL</name>
<accession>A0A292YU52</accession>
<keyword evidence="1" id="KW-0812">Transmembrane</keyword>
<organism evidence="3 4">
    <name type="scientific">Effusibacillus lacus</name>
    <dbReference type="NCBI Taxonomy" id="1348429"/>
    <lineage>
        <taxon>Bacteria</taxon>
        <taxon>Bacillati</taxon>
        <taxon>Bacillota</taxon>
        <taxon>Bacilli</taxon>
        <taxon>Bacillales</taxon>
        <taxon>Alicyclobacillaceae</taxon>
        <taxon>Effusibacillus</taxon>
    </lineage>
</organism>
<dbReference type="Pfam" id="PF02517">
    <property type="entry name" value="Rce1-like"/>
    <property type="match status" value="1"/>
</dbReference>
<sequence length="538" mass="61163">MRRSKHPVLWSLAWAGLFVFLLLNLPGLLVGGQTSLTREEASQRAAHFLSEQGISVTGKIETVLYTGDPDMEAYLKRHGLMESFERNLQRSRPLAYWEVSFFEPDGAFYAVSIDEVSGRVLGYQLKGTRKQEKPLLNEREALEVAQGELLRRNVDPGELELVTQVPEIPEKGEDGTRPFDYRYRWLNTVWDVGKSSYAYVVEITDNRVTGFRTEFAVPGEDLDWLEQQRSFGLLLTGISLLGMLLLVILSLVVAFVYPKREVDWQRGLMIGILLLGITLLTNLNEWPVFLANLSSYSDFSQELILWGTAFSVTGIAVLSSVSTYATTVAGAVLQRNLWPGKWLRWGDADWPERIRAAVFRGYLLAFVWLGVQGIFYWVSERYFGVWEESDFTMTPWNFLVPGLFPLLAWIAGIGEEITFRLLGIGLVKRYLRSTFLALLLPAMVWALGHSLYPVHPFYTRFIELTLLGMLIGWCFLRYDLETVIFAHVIFDTVLMCLPLLFGGTWSDQLLAIGWLILPATIGRYARWLQPGSIRLSGT</sequence>
<dbReference type="AlphaFoldDB" id="A0A292YU52"/>
<comment type="caution">
    <text evidence="3">The sequence shown here is derived from an EMBL/GenBank/DDBJ whole genome shotgun (WGS) entry which is preliminary data.</text>
</comment>
<keyword evidence="1" id="KW-0472">Membrane</keyword>
<keyword evidence="3" id="KW-0482">Metalloprotease</keyword>
<dbReference type="Proteomes" id="UP000217785">
    <property type="component" value="Unassembled WGS sequence"/>
</dbReference>
<evidence type="ECO:0000313" key="4">
    <source>
        <dbReference type="Proteomes" id="UP000217785"/>
    </source>
</evidence>
<dbReference type="GO" id="GO:0006508">
    <property type="term" value="P:proteolysis"/>
    <property type="evidence" value="ECO:0007669"/>
    <property type="project" value="UniProtKB-KW"/>
</dbReference>
<evidence type="ECO:0000256" key="1">
    <source>
        <dbReference type="SAM" id="Phobius"/>
    </source>
</evidence>
<dbReference type="OrthoDB" id="2675631at2"/>
<feature type="transmembrane region" description="Helical" evidence="1">
    <location>
        <begin position="303"/>
        <end position="333"/>
    </location>
</feature>
<proteinExistence type="predicted"/>
<feature type="transmembrane region" description="Helical" evidence="1">
    <location>
        <begin position="354"/>
        <end position="378"/>
    </location>
</feature>
<keyword evidence="3" id="KW-0378">Hydrolase</keyword>
<dbReference type="RefSeq" id="WP_096184394.1">
    <property type="nucleotide sequence ID" value="NZ_BDUF01000121.1"/>
</dbReference>
<dbReference type="EMBL" id="BDUF01000121">
    <property type="protein sequence ID" value="GAX92020.1"/>
    <property type="molecule type" value="Genomic_DNA"/>
</dbReference>
<keyword evidence="1" id="KW-1133">Transmembrane helix</keyword>
<feature type="transmembrane region" description="Helical" evidence="1">
    <location>
        <begin position="264"/>
        <end position="283"/>
    </location>
</feature>
<gene>
    <name evidence="3" type="ORF">EFBL_3711</name>
</gene>
<keyword evidence="4" id="KW-1185">Reference proteome</keyword>
<feature type="transmembrane region" description="Helical" evidence="1">
    <location>
        <begin position="434"/>
        <end position="452"/>
    </location>
</feature>
<protein>
    <submittedName>
        <fullName evidence="3">CPBP family intramembrane metalloprotease domain-containing protein</fullName>
    </submittedName>
</protein>
<feature type="transmembrane region" description="Helical" evidence="1">
    <location>
        <begin position="483"/>
        <end position="502"/>
    </location>
</feature>
<feature type="transmembrane region" description="Helical" evidence="1">
    <location>
        <begin position="398"/>
        <end position="422"/>
    </location>
</feature>
<feature type="transmembrane region" description="Helical" evidence="1">
    <location>
        <begin position="458"/>
        <end position="476"/>
    </location>
</feature>
<dbReference type="InterPro" id="IPR003675">
    <property type="entry name" value="Rce1/LyrA-like_dom"/>
</dbReference>
<feature type="domain" description="CAAX prenyl protease 2/Lysostaphin resistance protein A-like" evidence="2">
    <location>
        <begin position="403"/>
        <end position="492"/>
    </location>
</feature>
<dbReference type="GO" id="GO:0080120">
    <property type="term" value="P:CAAX-box protein maturation"/>
    <property type="evidence" value="ECO:0007669"/>
    <property type="project" value="UniProtKB-ARBA"/>
</dbReference>
<evidence type="ECO:0000313" key="3">
    <source>
        <dbReference type="EMBL" id="GAX92020.1"/>
    </source>
</evidence>
<evidence type="ECO:0000259" key="2">
    <source>
        <dbReference type="Pfam" id="PF02517"/>
    </source>
</evidence>
<keyword evidence="3" id="KW-0645">Protease</keyword>